<accession>A0A9P7RYY8</accession>
<dbReference type="PANTHER" id="PTHR43712:SF2">
    <property type="entry name" value="O-METHYLTRANSFERASE CICE"/>
    <property type="match status" value="1"/>
</dbReference>
<sequence length="218" mass="23802">MTSNASARTQIEALLSLISSSTQAAMSEYEKTGHGIPTPNSLESHPLDNEAGALALRRAIQTLEAACEQLCSTLAQPMHTLLNRSMPYEVPCLKLVVEEGIADIIEATAPDGAKGMHIDDVVTKMKNKADLEKLNQGVYANNRMSLPLLSSNPISSTILIYSGDILQGASMLPEALVHPKYASSMAVNRSSFSYLIRNEMENASYFDWIQSNVVRFRI</sequence>
<comment type="caution">
    <text evidence="1">The sequence shown here is derived from an EMBL/GenBank/DDBJ whole genome shotgun (WGS) entry which is preliminary data.</text>
</comment>
<evidence type="ECO:0000313" key="1">
    <source>
        <dbReference type="EMBL" id="KAG7091731.1"/>
    </source>
</evidence>
<dbReference type="GeneID" id="66077208"/>
<dbReference type="RefSeq" id="XP_043008201.1">
    <property type="nucleotide sequence ID" value="XM_043152918.1"/>
</dbReference>
<reference evidence="1" key="1">
    <citation type="journal article" date="2021" name="Genome Biol. Evol.">
        <title>The assembled and annotated genome of the fairy-ring fungus Marasmius oreades.</title>
        <authorList>
            <person name="Hiltunen M."/>
            <person name="Ament-Velasquez S.L."/>
            <person name="Johannesson H."/>
        </authorList>
    </citation>
    <scope>NUCLEOTIDE SEQUENCE</scope>
    <source>
        <strain evidence="1">03SP1</strain>
    </source>
</reference>
<dbReference type="Proteomes" id="UP001049176">
    <property type="component" value="Chromosome 5"/>
</dbReference>
<dbReference type="EMBL" id="CM032185">
    <property type="protein sequence ID" value="KAG7091731.1"/>
    <property type="molecule type" value="Genomic_DNA"/>
</dbReference>
<evidence type="ECO:0000313" key="2">
    <source>
        <dbReference type="Proteomes" id="UP001049176"/>
    </source>
</evidence>
<dbReference type="PANTHER" id="PTHR43712">
    <property type="entry name" value="PUTATIVE (AFU_ORTHOLOGUE AFUA_4G14580)-RELATED"/>
    <property type="match status" value="1"/>
</dbReference>
<dbReference type="AlphaFoldDB" id="A0A9P7RYY8"/>
<name>A0A9P7RYY8_9AGAR</name>
<protein>
    <submittedName>
        <fullName evidence="1">Uncharacterized protein</fullName>
    </submittedName>
</protein>
<gene>
    <name evidence="1" type="ORF">E1B28_008132</name>
</gene>
<proteinExistence type="predicted"/>
<organism evidence="1 2">
    <name type="scientific">Marasmius oreades</name>
    <name type="common">fairy-ring Marasmius</name>
    <dbReference type="NCBI Taxonomy" id="181124"/>
    <lineage>
        <taxon>Eukaryota</taxon>
        <taxon>Fungi</taxon>
        <taxon>Dikarya</taxon>
        <taxon>Basidiomycota</taxon>
        <taxon>Agaricomycotina</taxon>
        <taxon>Agaricomycetes</taxon>
        <taxon>Agaricomycetidae</taxon>
        <taxon>Agaricales</taxon>
        <taxon>Marasmiineae</taxon>
        <taxon>Marasmiaceae</taxon>
        <taxon>Marasmius</taxon>
    </lineage>
</organism>
<dbReference type="OrthoDB" id="1606438at2759"/>
<keyword evidence="2" id="KW-1185">Reference proteome</keyword>
<dbReference type="KEGG" id="more:E1B28_008132"/>